<dbReference type="AlphaFoldDB" id="A0A1F5ZMF9"/>
<evidence type="ECO:0000259" key="4">
    <source>
        <dbReference type="Pfam" id="PF03717"/>
    </source>
</evidence>
<evidence type="ECO:0000259" key="3">
    <source>
        <dbReference type="Pfam" id="PF00905"/>
    </source>
</evidence>
<dbReference type="InterPro" id="IPR036138">
    <property type="entry name" value="PBP_dimer_sf"/>
</dbReference>
<evidence type="ECO:0000256" key="2">
    <source>
        <dbReference type="ARBA" id="ARBA00023136"/>
    </source>
</evidence>
<protein>
    <recommendedName>
        <fullName evidence="7">Penicillin-binding protein transpeptidase domain-containing protein</fullName>
    </recommendedName>
</protein>
<dbReference type="Pfam" id="PF03717">
    <property type="entry name" value="PBP_dimer"/>
    <property type="match status" value="1"/>
</dbReference>
<keyword evidence="2" id="KW-0472">Membrane</keyword>
<dbReference type="InterPro" id="IPR050515">
    <property type="entry name" value="Beta-lactam/transpept"/>
</dbReference>
<organism evidence="5 6">
    <name type="scientific">Candidatus Gottesmanbacteria bacterium RIFCSPHIGHO2_01_FULL_46_14</name>
    <dbReference type="NCBI Taxonomy" id="1798380"/>
    <lineage>
        <taxon>Bacteria</taxon>
        <taxon>Candidatus Gottesmaniibacteriota</taxon>
    </lineage>
</organism>
<dbReference type="SUPFAM" id="SSF56601">
    <property type="entry name" value="beta-lactamase/transpeptidase-like"/>
    <property type="match status" value="1"/>
</dbReference>
<name>A0A1F5ZMF9_9BACT</name>
<dbReference type="Gene3D" id="3.30.450.330">
    <property type="match status" value="1"/>
</dbReference>
<sequence length="557" mass="61514">MWRLWSAFGFIVLVYSLVVARLFYWQVIRGNDLRVQASSQYYLEFSLPAQRGTIVASDGKPFVMNEPSFLLFAEPTHIEDIGAFARDVAPLLSLEPEDLREQLSEPNRAWVPLGHKIDNTTATTLKALNLAGLGFEKEPKRYYPEASSSAHVLGFVGSDQYGRDRGYFGLEGFYDRELRGKDGKLQLEKDVRGAPILISQPTRIEPENGRTLELWLDRTVQRIVEERLKEGIAKYGAKEGSIIIMDPKTGGILGMSAYPSYDPAKYTNFQKDVYKNPTVAASFEPGSTFKALVMAAALNEKKVTPVTVMDESGPVQIGEYAIRTWNSQYHGTISMSEVLQYSSNVGMVYVGRQLGKDALLGYLDAFGFGKPTNVDLQDEFSPDIRPPNQWSEIDLATTSFGQGIAVTPLQMVRAIGALANGGGLMEPHVVRAFIDGEGQRMERKPKKIRDVITGATAHVITEMLVNAVDNGEAKWAKPAGYRIAGKTGTAQIPVAGHYDESKTIASFVGYAPADNPKFVMLVTLREPTSSPWGSETAAPLFFNVARDLFSYWAIPPQ</sequence>
<comment type="subcellular location">
    <subcellularLocation>
        <location evidence="1">Membrane</location>
    </subcellularLocation>
</comment>
<dbReference type="GO" id="GO:0008658">
    <property type="term" value="F:penicillin binding"/>
    <property type="evidence" value="ECO:0007669"/>
    <property type="project" value="InterPro"/>
</dbReference>
<dbReference type="Gene3D" id="3.90.1310.10">
    <property type="entry name" value="Penicillin-binding protein 2a (Domain 2)"/>
    <property type="match status" value="1"/>
</dbReference>
<dbReference type="GO" id="GO:0071555">
    <property type="term" value="P:cell wall organization"/>
    <property type="evidence" value="ECO:0007669"/>
    <property type="project" value="TreeGrafter"/>
</dbReference>
<evidence type="ECO:0000313" key="6">
    <source>
        <dbReference type="Proteomes" id="UP000177416"/>
    </source>
</evidence>
<dbReference type="Pfam" id="PF00905">
    <property type="entry name" value="Transpeptidase"/>
    <property type="match status" value="1"/>
</dbReference>
<evidence type="ECO:0000256" key="1">
    <source>
        <dbReference type="ARBA" id="ARBA00004370"/>
    </source>
</evidence>
<dbReference type="InterPro" id="IPR001460">
    <property type="entry name" value="PCN-bd_Tpept"/>
</dbReference>
<evidence type="ECO:0008006" key="7">
    <source>
        <dbReference type="Google" id="ProtNLM"/>
    </source>
</evidence>
<evidence type="ECO:0000313" key="5">
    <source>
        <dbReference type="EMBL" id="OGG13680.1"/>
    </source>
</evidence>
<dbReference type="Proteomes" id="UP000177416">
    <property type="component" value="Unassembled WGS sequence"/>
</dbReference>
<dbReference type="GO" id="GO:0005886">
    <property type="term" value="C:plasma membrane"/>
    <property type="evidence" value="ECO:0007669"/>
    <property type="project" value="TreeGrafter"/>
</dbReference>
<dbReference type="InterPro" id="IPR005311">
    <property type="entry name" value="PBP_dimer"/>
</dbReference>
<feature type="domain" description="Penicillin-binding protein dimerisation" evidence="4">
    <location>
        <begin position="47"/>
        <end position="196"/>
    </location>
</feature>
<proteinExistence type="predicted"/>
<comment type="caution">
    <text evidence="5">The sequence shown here is derived from an EMBL/GenBank/DDBJ whole genome shotgun (WGS) entry which is preliminary data.</text>
</comment>
<reference evidence="5 6" key="1">
    <citation type="journal article" date="2016" name="Nat. Commun.">
        <title>Thousands of microbial genomes shed light on interconnected biogeochemical processes in an aquifer system.</title>
        <authorList>
            <person name="Anantharaman K."/>
            <person name="Brown C.T."/>
            <person name="Hug L.A."/>
            <person name="Sharon I."/>
            <person name="Castelle C.J."/>
            <person name="Probst A.J."/>
            <person name="Thomas B.C."/>
            <person name="Singh A."/>
            <person name="Wilkins M.J."/>
            <person name="Karaoz U."/>
            <person name="Brodie E.L."/>
            <person name="Williams K.H."/>
            <person name="Hubbard S.S."/>
            <person name="Banfield J.F."/>
        </authorList>
    </citation>
    <scope>NUCLEOTIDE SEQUENCE [LARGE SCALE GENOMIC DNA]</scope>
</reference>
<dbReference type="PANTHER" id="PTHR30627">
    <property type="entry name" value="PEPTIDOGLYCAN D,D-TRANSPEPTIDASE"/>
    <property type="match status" value="1"/>
</dbReference>
<gene>
    <name evidence="5" type="ORF">A2875_01670</name>
</gene>
<dbReference type="InterPro" id="IPR012338">
    <property type="entry name" value="Beta-lactam/transpept-like"/>
</dbReference>
<dbReference type="PANTHER" id="PTHR30627:SF1">
    <property type="entry name" value="PEPTIDOGLYCAN D,D-TRANSPEPTIDASE FTSI"/>
    <property type="match status" value="1"/>
</dbReference>
<feature type="domain" description="Penicillin-binding protein transpeptidase" evidence="3">
    <location>
        <begin position="240"/>
        <end position="543"/>
    </location>
</feature>
<accession>A0A1F5ZMF9</accession>
<dbReference type="Gene3D" id="3.40.710.10">
    <property type="entry name" value="DD-peptidase/beta-lactamase superfamily"/>
    <property type="match status" value="1"/>
</dbReference>
<dbReference type="SUPFAM" id="SSF56519">
    <property type="entry name" value="Penicillin binding protein dimerisation domain"/>
    <property type="match status" value="1"/>
</dbReference>
<dbReference type="EMBL" id="MFJJ01000038">
    <property type="protein sequence ID" value="OGG13680.1"/>
    <property type="molecule type" value="Genomic_DNA"/>
</dbReference>